<evidence type="ECO:0000256" key="3">
    <source>
        <dbReference type="ARBA" id="ARBA00023015"/>
    </source>
</evidence>
<sequence>MFGECEIQIIETYMHQTNNLRNVDLNLLVILDVLLTERHVSRAAIRLNMSQPAVSHALARLRDLFDDPLLVREGAGLVPTLKAMEIAKPLTEVLTGVRAVLGPQGFDPATTQYRFHLSMSDYGGSILLPGLVRELRKDAPGIDLAVSQFSREGMIARILDGEIDLGFGVFPYLPAQIAADIIMQDKYVCLLDRRSLKGRKFDIETYFARPHALVAVRGDATTEIDESLRLAGHTRHIAVVVPHWGVAPQLIADTDLILTIARGGLKNLLPDDNLVVLPAPVALPPIPFVQIWHKRRESDPAHRWLRSKISSTDLKA</sequence>
<dbReference type="EMBL" id="NNRM01000041">
    <property type="protein sequence ID" value="OYR23102.1"/>
    <property type="molecule type" value="Genomic_DNA"/>
</dbReference>
<dbReference type="PANTHER" id="PTHR30118">
    <property type="entry name" value="HTH-TYPE TRANSCRIPTIONAL REGULATOR LEUO-RELATED"/>
    <property type="match status" value="1"/>
</dbReference>
<evidence type="ECO:0000256" key="1">
    <source>
        <dbReference type="ARBA" id="ARBA00009437"/>
    </source>
</evidence>
<dbReference type="InterPro" id="IPR005119">
    <property type="entry name" value="LysR_subst-bd"/>
</dbReference>
<dbReference type="AlphaFoldDB" id="A0A256G7M0"/>
<gene>
    <name evidence="7" type="ORF">CEV34_3846</name>
</gene>
<dbReference type="Pfam" id="PF00126">
    <property type="entry name" value="HTH_1"/>
    <property type="match status" value="1"/>
</dbReference>
<dbReference type="InterPro" id="IPR050389">
    <property type="entry name" value="LysR-type_TF"/>
</dbReference>
<reference evidence="7 8" key="1">
    <citation type="submission" date="2017-07" db="EMBL/GenBank/DDBJ databases">
        <title>Phylogenetic study on the rhizospheric bacterium Ochrobactrum sp. A44.</title>
        <authorList>
            <person name="Krzyzanowska D.M."/>
            <person name="Ossowicki A."/>
            <person name="Rajewska M."/>
            <person name="Maciag T."/>
            <person name="Kaczynski Z."/>
            <person name="Czerwicka M."/>
            <person name="Jafra S."/>
        </authorList>
    </citation>
    <scope>NUCLEOTIDE SEQUENCE [LARGE SCALE GENOMIC DNA]</scope>
    <source>
        <strain evidence="7 8">CCUG 30717</strain>
    </source>
</reference>
<comment type="similarity">
    <text evidence="1">Belongs to the LysR transcriptional regulatory family.</text>
</comment>
<evidence type="ECO:0000256" key="5">
    <source>
        <dbReference type="ARBA" id="ARBA00023163"/>
    </source>
</evidence>
<keyword evidence="8" id="KW-1185">Reference proteome</keyword>
<dbReference type="Gene3D" id="1.10.10.10">
    <property type="entry name" value="Winged helix-like DNA-binding domain superfamily/Winged helix DNA-binding domain"/>
    <property type="match status" value="1"/>
</dbReference>
<evidence type="ECO:0000256" key="4">
    <source>
        <dbReference type="ARBA" id="ARBA00023125"/>
    </source>
</evidence>
<dbReference type="STRING" id="419475.A8A54_09890"/>
<dbReference type="Pfam" id="PF03466">
    <property type="entry name" value="LysR_substrate"/>
    <property type="match status" value="1"/>
</dbReference>
<dbReference type="SUPFAM" id="SSF53850">
    <property type="entry name" value="Periplasmic binding protein-like II"/>
    <property type="match status" value="1"/>
</dbReference>
<dbReference type="Gene3D" id="3.40.190.10">
    <property type="entry name" value="Periplasmic binding protein-like II"/>
    <property type="match status" value="2"/>
</dbReference>
<dbReference type="InterPro" id="IPR000847">
    <property type="entry name" value="LysR_HTH_N"/>
</dbReference>
<name>A0A256G7M0_9HYPH</name>
<dbReference type="PANTHER" id="PTHR30118:SF15">
    <property type="entry name" value="TRANSCRIPTIONAL REGULATORY PROTEIN"/>
    <property type="match status" value="1"/>
</dbReference>
<dbReference type="GO" id="GO:0003677">
    <property type="term" value="F:DNA binding"/>
    <property type="evidence" value="ECO:0007669"/>
    <property type="project" value="UniProtKB-KW"/>
</dbReference>
<dbReference type="InterPro" id="IPR036388">
    <property type="entry name" value="WH-like_DNA-bd_sf"/>
</dbReference>
<dbReference type="GO" id="GO:0003700">
    <property type="term" value="F:DNA-binding transcription factor activity"/>
    <property type="evidence" value="ECO:0007669"/>
    <property type="project" value="InterPro"/>
</dbReference>
<accession>A0A256G7M0</accession>
<dbReference type="InterPro" id="IPR036390">
    <property type="entry name" value="WH_DNA-bd_sf"/>
</dbReference>
<dbReference type="CDD" id="cd08465">
    <property type="entry name" value="PBP2_ToxR"/>
    <property type="match status" value="1"/>
</dbReference>
<organism evidence="7 8">
    <name type="scientific">Brucella pseudogrignonensis</name>
    <dbReference type="NCBI Taxonomy" id="419475"/>
    <lineage>
        <taxon>Bacteria</taxon>
        <taxon>Pseudomonadati</taxon>
        <taxon>Pseudomonadota</taxon>
        <taxon>Alphaproteobacteria</taxon>
        <taxon>Hyphomicrobiales</taxon>
        <taxon>Brucellaceae</taxon>
        <taxon>Brucella/Ochrobactrum group</taxon>
        <taxon>Brucella</taxon>
    </lineage>
</organism>
<dbReference type="SUPFAM" id="SSF46785">
    <property type="entry name" value="Winged helix' DNA-binding domain"/>
    <property type="match status" value="1"/>
</dbReference>
<dbReference type="Proteomes" id="UP000216188">
    <property type="component" value="Unassembled WGS sequence"/>
</dbReference>
<protein>
    <submittedName>
        <fullName evidence="7">LysR substrate binding domain protein</fullName>
    </submittedName>
</protein>
<keyword evidence="3" id="KW-0805">Transcription regulation</keyword>
<evidence type="ECO:0000256" key="2">
    <source>
        <dbReference type="ARBA" id="ARBA00022458"/>
    </source>
</evidence>
<dbReference type="PRINTS" id="PR00039">
    <property type="entry name" value="HTHLYSR"/>
</dbReference>
<keyword evidence="2" id="KW-0536">Nodulation</keyword>
<proteinExistence type="inferred from homology"/>
<feature type="domain" description="HTH lysR-type" evidence="6">
    <location>
        <begin position="23"/>
        <end position="80"/>
    </location>
</feature>
<keyword evidence="5" id="KW-0804">Transcription</keyword>
<evidence type="ECO:0000313" key="8">
    <source>
        <dbReference type="Proteomes" id="UP000216188"/>
    </source>
</evidence>
<evidence type="ECO:0000259" key="6">
    <source>
        <dbReference type="PROSITE" id="PS50931"/>
    </source>
</evidence>
<keyword evidence="4" id="KW-0238">DNA-binding</keyword>
<evidence type="ECO:0000313" key="7">
    <source>
        <dbReference type="EMBL" id="OYR23102.1"/>
    </source>
</evidence>
<dbReference type="PROSITE" id="PS50931">
    <property type="entry name" value="HTH_LYSR"/>
    <property type="match status" value="1"/>
</dbReference>
<comment type="caution">
    <text evidence="7">The sequence shown here is derived from an EMBL/GenBank/DDBJ whole genome shotgun (WGS) entry which is preliminary data.</text>
</comment>